<accession>A0A6J8BMU2</accession>
<protein>
    <recommendedName>
        <fullName evidence="4">EGF-like domain-containing protein</fullName>
    </recommendedName>
</protein>
<organism evidence="2 3">
    <name type="scientific">Mytilus coruscus</name>
    <name type="common">Sea mussel</name>
    <dbReference type="NCBI Taxonomy" id="42192"/>
    <lineage>
        <taxon>Eukaryota</taxon>
        <taxon>Metazoa</taxon>
        <taxon>Spiralia</taxon>
        <taxon>Lophotrochozoa</taxon>
        <taxon>Mollusca</taxon>
        <taxon>Bivalvia</taxon>
        <taxon>Autobranchia</taxon>
        <taxon>Pteriomorphia</taxon>
        <taxon>Mytilida</taxon>
        <taxon>Mytiloidea</taxon>
        <taxon>Mytilidae</taxon>
        <taxon>Mytilinae</taxon>
        <taxon>Mytilus</taxon>
    </lineage>
</organism>
<feature type="region of interest" description="Disordered" evidence="1">
    <location>
        <begin position="261"/>
        <end position="281"/>
    </location>
</feature>
<reference evidence="2 3" key="1">
    <citation type="submission" date="2020-06" db="EMBL/GenBank/DDBJ databases">
        <authorList>
            <person name="Li R."/>
            <person name="Bekaert M."/>
        </authorList>
    </citation>
    <scope>NUCLEOTIDE SEQUENCE [LARGE SCALE GENOMIC DNA]</scope>
    <source>
        <strain evidence="3">wild</strain>
    </source>
</reference>
<evidence type="ECO:0000313" key="2">
    <source>
        <dbReference type="EMBL" id="CAC5385275.1"/>
    </source>
</evidence>
<evidence type="ECO:0000313" key="3">
    <source>
        <dbReference type="Proteomes" id="UP000507470"/>
    </source>
</evidence>
<evidence type="ECO:0008006" key="4">
    <source>
        <dbReference type="Google" id="ProtNLM"/>
    </source>
</evidence>
<keyword evidence="3" id="KW-1185">Reference proteome</keyword>
<proteinExistence type="predicted"/>
<dbReference type="Proteomes" id="UP000507470">
    <property type="component" value="Unassembled WGS sequence"/>
</dbReference>
<sequence length="281" mass="30146">MVFVICIAVDAEGVAYGDACTGDGSNAGDCTETTNIVCDTTCKCTTDSFRKGGTECATRIAYGDACTGGGSGDCTEKTNIVCDTTCKCSPSTFRKTTATECAAQIGFEQCCEATQTASDQCSVPETECKDDAGTKKCMCKATYYSDGRACQTRIKPNIACTAAGQCVTHATCDTTDTDTCVCDAGYTPSPTISPSMYMMKRYVIKLLVTRDLITDMTENLSAFKPQLQVEEVDIPMAVVTRPRALLLSRLIYCDQPSTVLHSRGNQKGQGGKEEQQRERQN</sequence>
<feature type="compositionally biased region" description="Basic and acidic residues" evidence="1">
    <location>
        <begin position="270"/>
        <end position="281"/>
    </location>
</feature>
<gene>
    <name evidence="2" type="ORF">MCOR_20835</name>
</gene>
<dbReference type="EMBL" id="CACVKT020003693">
    <property type="protein sequence ID" value="CAC5385275.1"/>
    <property type="molecule type" value="Genomic_DNA"/>
</dbReference>
<dbReference type="AlphaFoldDB" id="A0A6J8BMU2"/>
<evidence type="ECO:0000256" key="1">
    <source>
        <dbReference type="SAM" id="MobiDB-lite"/>
    </source>
</evidence>
<name>A0A6J8BMU2_MYTCO</name>
<dbReference type="OrthoDB" id="10539065at2759"/>